<keyword evidence="1" id="KW-1133">Transmembrane helix</keyword>
<sequence length="161" mass="17539">MLRDARQWSNARCCHRLGTGSEDDTWTTEPTSRARLDPQPFIYAAIVVFGLALFWLSEPSRAAGQTLEQYGGWQVIAYMLLYTLPTIVAVTAAGLLVFESFHGAASPVLKVGTMAIALACLFSLADAITRVDNAMFVAGHHVYFLTDYRPSGGSESDSSSR</sequence>
<evidence type="ECO:0000313" key="3">
    <source>
        <dbReference type="Proteomes" id="UP001185863"/>
    </source>
</evidence>
<name>A0AAE4UYL2_9NOCA</name>
<dbReference type="AlphaFoldDB" id="A0AAE4UYL2"/>
<dbReference type="Proteomes" id="UP001185863">
    <property type="component" value="Unassembled WGS sequence"/>
</dbReference>
<organism evidence="2 3">
    <name type="scientific">Rhodococcus oxybenzonivorans</name>
    <dbReference type="NCBI Taxonomy" id="1990687"/>
    <lineage>
        <taxon>Bacteria</taxon>
        <taxon>Bacillati</taxon>
        <taxon>Actinomycetota</taxon>
        <taxon>Actinomycetes</taxon>
        <taxon>Mycobacteriales</taxon>
        <taxon>Nocardiaceae</taxon>
        <taxon>Rhodococcus</taxon>
    </lineage>
</organism>
<gene>
    <name evidence="2" type="ORF">R4315_11495</name>
</gene>
<dbReference type="RefSeq" id="WP_317745748.1">
    <property type="nucleotide sequence ID" value="NZ_JAWLUP010000021.1"/>
</dbReference>
<comment type="caution">
    <text evidence="2">The sequence shown here is derived from an EMBL/GenBank/DDBJ whole genome shotgun (WGS) entry which is preliminary data.</text>
</comment>
<dbReference type="EMBL" id="JAWLUP010000021">
    <property type="protein sequence ID" value="MDV7265165.1"/>
    <property type="molecule type" value="Genomic_DNA"/>
</dbReference>
<protein>
    <submittedName>
        <fullName evidence="2">Uncharacterized protein</fullName>
    </submittedName>
</protein>
<feature type="transmembrane region" description="Helical" evidence="1">
    <location>
        <begin position="104"/>
        <end position="125"/>
    </location>
</feature>
<reference evidence="2" key="1">
    <citation type="submission" date="2023-10" db="EMBL/GenBank/DDBJ databases">
        <title>Development of a sustainable strategy for remediation of hydrocarbon-contaminated territories based on the waste exchange concept.</title>
        <authorList>
            <person name="Krivoruchko A."/>
        </authorList>
    </citation>
    <scope>NUCLEOTIDE SEQUENCE</scope>
    <source>
        <strain evidence="2">IEGM 68</strain>
    </source>
</reference>
<keyword evidence="1" id="KW-0812">Transmembrane</keyword>
<evidence type="ECO:0000313" key="2">
    <source>
        <dbReference type="EMBL" id="MDV7265165.1"/>
    </source>
</evidence>
<feature type="transmembrane region" description="Helical" evidence="1">
    <location>
        <begin position="76"/>
        <end position="98"/>
    </location>
</feature>
<feature type="transmembrane region" description="Helical" evidence="1">
    <location>
        <begin position="40"/>
        <end position="56"/>
    </location>
</feature>
<proteinExistence type="predicted"/>
<accession>A0AAE4UYL2</accession>
<evidence type="ECO:0000256" key="1">
    <source>
        <dbReference type="SAM" id="Phobius"/>
    </source>
</evidence>
<keyword evidence="1" id="KW-0472">Membrane</keyword>